<dbReference type="PANTHER" id="PTHR33336:SF3">
    <property type="entry name" value="ABM DOMAIN-CONTAINING PROTEIN"/>
    <property type="match status" value="1"/>
</dbReference>
<proteinExistence type="predicted"/>
<keyword evidence="2" id="KW-0503">Monooxygenase</keyword>
<dbReference type="PANTHER" id="PTHR33336">
    <property type="entry name" value="QUINOL MONOOXYGENASE YGIN-RELATED"/>
    <property type="match status" value="1"/>
</dbReference>
<protein>
    <submittedName>
        <fullName evidence="2">Antibiotic biosynthesis monooxygenase</fullName>
    </submittedName>
</protein>
<organism evidence="2 3">
    <name type="scientific">Shewanella nanhaiensis</name>
    <dbReference type="NCBI Taxonomy" id="2864872"/>
    <lineage>
        <taxon>Bacteria</taxon>
        <taxon>Pseudomonadati</taxon>
        <taxon>Pseudomonadota</taxon>
        <taxon>Gammaproteobacteria</taxon>
        <taxon>Alteromonadales</taxon>
        <taxon>Shewanellaceae</taxon>
        <taxon>Shewanella</taxon>
    </lineage>
</organism>
<keyword evidence="3" id="KW-1185">Reference proteome</keyword>
<dbReference type="GO" id="GO:0004497">
    <property type="term" value="F:monooxygenase activity"/>
    <property type="evidence" value="ECO:0007669"/>
    <property type="project" value="UniProtKB-KW"/>
</dbReference>
<evidence type="ECO:0000259" key="1">
    <source>
        <dbReference type="PROSITE" id="PS51725"/>
    </source>
</evidence>
<dbReference type="InterPro" id="IPR011008">
    <property type="entry name" value="Dimeric_a/b-barrel"/>
</dbReference>
<dbReference type="Pfam" id="PF03992">
    <property type="entry name" value="ABM"/>
    <property type="match status" value="1"/>
</dbReference>
<dbReference type="SUPFAM" id="SSF54909">
    <property type="entry name" value="Dimeric alpha+beta barrel"/>
    <property type="match status" value="1"/>
</dbReference>
<gene>
    <name evidence="2" type="ORF">K0625_18125</name>
</gene>
<dbReference type="Gene3D" id="3.30.70.100">
    <property type="match status" value="1"/>
</dbReference>
<comment type="caution">
    <text evidence="2">The sequence shown here is derived from an EMBL/GenBank/DDBJ whole genome shotgun (WGS) entry which is preliminary data.</text>
</comment>
<dbReference type="InterPro" id="IPR050744">
    <property type="entry name" value="AI-2_Isomerase_LsrG"/>
</dbReference>
<dbReference type="InterPro" id="IPR007138">
    <property type="entry name" value="ABM_dom"/>
</dbReference>
<sequence length="96" mass="11010">MINLIATFQAKTGKETELKRLLLAMLAPSRNEPGSVSYKLFNVQDDSATFIFQESFTNQAAFEEHCQQPYFTQLLTQLDGLLEHEPEIKFLELLDI</sequence>
<keyword evidence="2" id="KW-0560">Oxidoreductase</keyword>
<dbReference type="RefSeq" id="WP_220110971.1">
    <property type="nucleotide sequence ID" value="NZ_JAHZST010000015.1"/>
</dbReference>
<dbReference type="Proteomes" id="UP001195963">
    <property type="component" value="Unassembled WGS sequence"/>
</dbReference>
<accession>A0ABS7E797</accession>
<name>A0ABS7E797_9GAMM</name>
<feature type="domain" description="ABM" evidence="1">
    <location>
        <begin position="2"/>
        <end position="90"/>
    </location>
</feature>
<evidence type="ECO:0000313" key="2">
    <source>
        <dbReference type="EMBL" id="MBW8185561.1"/>
    </source>
</evidence>
<dbReference type="PROSITE" id="PS51725">
    <property type="entry name" value="ABM"/>
    <property type="match status" value="1"/>
</dbReference>
<evidence type="ECO:0000313" key="3">
    <source>
        <dbReference type="Proteomes" id="UP001195963"/>
    </source>
</evidence>
<dbReference type="EMBL" id="JAHZST010000015">
    <property type="protein sequence ID" value="MBW8185561.1"/>
    <property type="molecule type" value="Genomic_DNA"/>
</dbReference>
<reference evidence="2 3" key="1">
    <citation type="submission" date="2021-07" db="EMBL/GenBank/DDBJ databases">
        <title>Shewanella sp. nov, isolated from SCS.</title>
        <authorList>
            <person name="Cao W.R."/>
        </authorList>
    </citation>
    <scope>NUCLEOTIDE SEQUENCE [LARGE SCALE GENOMIC DNA]</scope>
    <source>
        <strain evidence="2 3">NR704-98</strain>
    </source>
</reference>